<sequence length="155" mass="17858">MEISIFKELGIGLKRTAPNARLKSDRPAVSKLISVVGSLENTTTEKMGHKVVCLDCKKSFSQGTDFNDRKEANCPDCGKQMALLPHMFRPPKKSEEKKWETVKFLIDNGFHFQHIYETVTKTINGFTKYENLVPYPDNIRDAKEFVERYKNQARK</sequence>
<dbReference type="EMBL" id="JAKZGO010000008">
    <property type="protein sequence ID" value="MCH7414182.1"/>
    <property type="molecule type" value="Genomic_DNA"/>
</dbReference>
<reference evidence="1" key="1">
    <citation type="submission" date="2022-03" db="EMBL/GenBank/DDBJ databases">
        <title>De novo assembled genomes of Belliella spp. (Cyclobacteriaceae) strains.</title>
        <authorList>
            <person name="Szabo A."/>
            <person name="Korponai K."/>
            <person name="Felfoldi T."/>
        </authorList>
    </citation>
    <scope>NUCLEOTIDE SEQUENCE</scope>
    <source>
        <strain evidence="1">DSM 111903</strain>
    </source>
</reference>
<dbReference type="Proteomes" id="UP001165430">
    <property type="component" value="Unassembled WGS sequence"/>
</dbReference>
<comment type="caution">
    <text evidence="1">The sequence shown here is derived from an EMBL/GenBank/DDBJ whole genome shotgun (WGS) entry which is preliminary data.</text>
</comment>
<proteinExistence type="predicted"/>
<name>A0ABS9VCL7_9BACT</name>
<protein>
    <submittedName>
        <fullName evidence="1">Uncharacterized protein</fullName>
    </submittedName>
</protein>
<keyword evidence="2" id="KW-1185">Reference proteome</keyword>
<organism evidence="1 2">
    <name type="scientific">Belliella alkalica</name>
    <dbReference type="NCBI Taxonomy" id="1730871"/>
    <lineage>
        <taxon>Bacteria</taxon>
        <taxon>Pseudomonadati</taxon>
        <taxon>Bacteroidota</taxon>
        <taxon>Cytophagia</taxon>
        <taxon>Cytophagales</taxon>
        <taxon>Cyclobacteriaceae</taxon>
        <taxon>Belliella</taxon>
    </lineage>
</organism>
<evidence type="ECO:0000313" key="2">
    <source>
        <dbReference type="Proteomes" id="UP001165430"/>
    </source>
</evidence>
<accession>A0ABS9VCL7</accession>
<gene>
    <name evidence="1" type="ORF">MM213_11835</name>
</gene>
<dbReference type="RefSeq" id="WP_241412532.1">
    <property type="nucleotide sequence ID" value="NZ_JAKZGO010000008.1"/>
</dbReference>
<evidence type="ECO:0000313" key="1">
    <source>
        <dbReference type="EMBL" id="MCH7414182.1"/>
    </source>
</evidence>